<dbReference type="Pfam" id="PF12686">
    <property type="entry name" value="DUF3800"/>
    <property type="match status" value="1"/>
</dbReference>
<keyword evidence="2" id="KW-1185">Reference proteome</keyword>
<proteinExistence type="predicted"/>
<gene>
    <name evidence="1" type="ORF">IP98_02978</name>
</gene>
<dbReference type="AlphaFoldDB" id="V6S3Z5"/>
<protein>
    <submittedName>
        <fullName evidence="1">Uncharacterized protein DUF3800</fullName>
    </submittedName>
</protein>
<dbReference type="OrthoDB" id="1524200at2"/>
<organism evidence="1 2">
    <name type="scientific">Flavobacterium cauense R2A-7</name>
    <dbReference type="NCBI Taxonomy" id="1341154"/>
    <lineage>
        <taxon>Bacteria</taxon>
        <taxon>Pseudomonadati</taxon>
        <taxon>Bacteroidota</taxon>
        <taxon>Flavobacteriia</taxon>
        <taxon>Flavobacteriales</taxon>
        <taxon>Flavobacteriaceae</taxon>
        <taxon>Flavobacterium</taxon>
    </lineage>
</organism>
<dbReference type="RefSeq" id="WP_023569733.1">
    <property type="nucleotide sequence ID" value="NZ_AVBI01000002.1"/>
</dbReference>
<dbReference type="Proteomes" id="UP000319848">
    <property type="component" value="Unassembled WGS sequence"/>
</dbReference>
<dbReference type="InterPro" id="IPR024524">
    <property type="entry name" value="DUF3800"/>
</dbReference>
<accession>V6S3Z5</accession>
<evidence type="ECO:0000313" key="2">
    <source>
        <dbReference type="Proteomes" id="UP000319848"/>
    </source>
</evidence>
<dbReference type="EMBL" id="VLKQ01000038">
    <property type="protein sequence ID" value="TWI07278.1"/>
    <property type="molecule type" value="Genomic_DNA"/>
</dbReference>
<comment type="caution">
    <text evidence="1">The sequence shown here is derived from an EMBL/GenBank/DDBJ whole genome shotgun (WGS) entry which is preliminary data.</text>
</comment>
<reference evidence="1 2" key="1">
    <citation type="journal article" date="2015" name="Stand. Genomic Sci.">
        <title>Genomic Encyclopedia of Bacterial and Archaeal Type Strains, Phase III: the genomes of soil and plant-associated and newly described type strains.</title>
        <authorList>
            <person name="Whitman W.B."/>
            <person name="Woyke T."/>
            <person name="Klenk H.P."/>
            <person name="Zhou Y."/>
            <person name="Lilburn T.G."/>
            <person name="Beck B.J."/>
            <person name="De Vos P."/>
            <person name="Vandamme P."/>
            <person name="Eisen J.A."/>
            <person name="Garrity G."/>
            <person name="Hugenholtz P."/>
            <person name="Kyrpides N.C."/>
        </authorList>
    </citation>
    <scope>NUCLEOTIDE SEQUENCE [LARGE SCALE GENOMIC DNA]</scope>
    <source>
        <strain evidence="1 2">CGMCC 1.7270</strain>
    </source>
</reference>
<sequence>MAIKFAFSDECGHYSPVRTEKQKKAHPFYIRSLFIIDGDDYKNLCQDFAVLKQDSGLPEKEIKWAHIWTLRTHHQKGTKPNEKDDCFFLKDIDYHKIIDFVENALMLLQNLEFCKTVFTITNNNSNAKFSEKDLFKMHVTSLLQRVQFEVQRNNEDLAVLFFDPLCDNKSKLLREIYFDIQENGDFIQNYTHVKDSLNLEFSHHSTGIQLADFMAGVMAGTLKGYERSVQIFNKAVRPTLRNHQNKILGAGICEVPTNSTQRQKMREHFKKHCP</sequence>
<name>V6S3Z5_9FLAO</name>
<evidence type="ECO:0000313" key="1">
    <source>
        <dbReference type="EMBL" id="TWI07278.1"/>
    </source>
</evidence>